<evidence type="ECO:0000256" key="5">
    <source>
        <dbReference type="ARBA" id="ARBA00023015"/>
    </source>
</evidence>
<protein>
    <recommendedName>
        <fullName evidence="3">Enhancer of translation termination 1</fullName>
    </recommendedName>
</protein>
<evidence type="ECO:0000256" key="8">
    <source>
        <dbReference type="SAM" id="MobiDB-lite"/>
    </source>
</evidence>
<dbReference type="InterPro" id="IPR024318">
    <property type="entry name" value="Nro1/ETT1"/>
</dbReference>
<dbReference type="KEGG" id="tpf:TPHA_0J01280"/>
<sequence>MAKRPLGLGKKNREKRRKLEDSAVTQSSDDKEKSPTPSNQIDIELKDNTDPDNELHQLEGLWLNYFNSDREDEMLLNGIVHECDRLLREAKLNNQSAIEKQIAENEIFYAIYALALSELTIFKSGEEEDSEKKSKLIAEFFENAIDRCEAGLTNLPDSELLNLVHSKIILQRIPLQYISTMKLDSKKTEKLDLLSLFELAKKKYFNISKHADLSYEVLIMMNDLLDIIENFGHENEIEEGLDSDNEEDLEMVELSEEHPLFDLQTKVSENYDWLREKLSELTGLVSAEDNKSLFHNIHRTAGELFLKQAEEPALIFMQQYDNDEPKVDVSKLKKAQKESLDLTTNALKYLKKAQIEDEPKTWVQVAEAYIDLGNLHDYKSKEQENAYSEAEKILTRANKATNGKFQIILDNLLEN</sequence>
<dbReference type="STRING" id="1071381.G8BYK8"/>
<evidence type="ECO:0000256" key="2">
    <source>
        <dbReference type="ARBA" id="ARBA00007273"/>
    </source>
</evidence>
<gene>
    <name evidence="9" type="primary">TPHA0J01280</name>
    <name evidence="9" type="ordered locus">TPHA_0J01280</name>
</gene>
<keyword evidence="5" id="KW-0805">Transcription regulation</keyword>
<dbReference type="GeneID" id="11533027"/>
<evidence type="ECO:0000256" key="3">
    <source>
        <dbReference type="ARBA" id="ARBA00017359"/>
    </source>
</evidence>
<comment type="subcellular location">
    <subcellularLocation>
        <location evidence="1">Nucleus</location>
    </subcellularLocation>
</comment>
<dbReference type="GO" id="GO:2000640">
    <property type="term" value="P:positive regulation of SREBP signaling pathway"/>
    <property type="evidence" value="ECO:0007669"/>
    <property type="project" value="TreeGrafter"/>
</dbReference>
<keyword evidence="7" id="KW-0539">Nucleus</keyword>
<dbReference type="GO" id="GO:0005634">
    <property type="term" value="C:nucleus"/>
    <property type="evidence" value="ECO:0007669"/>
    <property type="project" value="UniProtKB-SubCell"/>
</dbReference>
<evidence type="ECO:0000256" key="6">
    <source>
        <dbReference type="ARBA" id="ARBA00023163"/>
    </source>
</evidence>
<reference evidence="9 10" key="1">
    <citation type="journal article" date="2011" name="Proc. Natl. Acad. Sci. U.S.A.">
        <title>Evolutionary erosion of yeast sex chromosomes by mating-type switching accidents.</title>
        <authorList>
            <person name="Gordon J.L."/>
            <person name="Armisen D."/>
            <person name="Proux-Wera E."/>
            <person name="Oheigeartaigh S.S."/>
            <person name="Byrne K.P."/>
            <person name="Wolfe K.H."/>
        </authorList>
    </citation>
    <scope>NUCLEOTIDE SEQUENCE [LARGE SCALE GENOMIC DNA]</scope>
    <source>
        <strain evidence="10">ATCC 24235 / CBS 4417 / NBRC 1672 / NRRL Y-8282 / UCD 70-5</strain>
    </source>
</reference>
<dbReference type="RefSeq" id="XP_003687384.1">
    <property type="nucleotide sequence ID" value="XM_003687336.1"/>
</dbReference>
<proteinExistence type="inferred from homology"/>
<dbReference type="OrthoDB" id="5598057at2759"/>
<name>G8BYK8_TETPH</name>
<feature type="region of interest" description="Disordered" evidence="8">
    <location>
        <begin position="1"/>
        <end position="51"/>
    </location>
</feature>
<dbReference type="eggNOG" id="ENOG502QPHX">
    <property type="taxonomic scope" value="Eukaryota"/>
</dbReference>
<keyword evidence="10" id="KW-1185">Reference proteome</keyword>
<comment type="similarity">
    <text evidence="2">Belongs to the ETT1 family.</text>
</comment>
<dbReference type="GO" id="GO:0006417">
    <property type="term" value="P:regulation of translation"/>
    <property type="evidence" value="ECO:0007669"/>
    <property type="project" value="UniProtKB-KW"/>
</dbReference>
<dbReference type="HOGENOM" id="CLU_050427_0_0_1"/>
<dbReference type="GO" id="GO:0006415">
    <property type="term" value="P:translational termination"/>
    <property type="evidence" value="ECO:0007669"/>
    <property type="project" value="EnsemblFungi"/>
</dbReference>
<organism evidence="9 10">
    <name type="scientific">Tetrapisispora phaffii (strain ATCC 24235 / CBS 4417 / NBRC 1672 / NRRL Y-8282 / UCD 70-5)</name>
    <name type="common">Yeast</name>
    <name type="synonym">Fabospora phaffii</name>
    <dbReference type="NCBI Taxonomy" id="1071381"/>
    <lineage>
        <taxon>Eukaryota</taxon>
        <taxon>Fungi</taxon>
        <taxon>Dikarya</taxon>
        <taxon>Ascomycota</taxon>
        <taxon>Saccharomycotina</taxon>
        <taxon>Saccharomycetes</taxon>
        <taxon>Saccharomycetales</taxon>
        <taxon>Saccharomycetaceae</taxon>
        <taxon>Tetrapisispora</taxon>
    </lineage>
</organism>
<dbReference type="AlphaFoldDB" id="G8BYK8"/>
<evidence type="ECO:0000256" key="1">
    <source>
        <dbReference type="ARBA" id="ARBA00004123"/>
    </source>
</evidence>
<keyword evidence="6" id="KW-0804">Transcription</keyword>
<accession>G8BYK8</accession>
<evidence type="ECO:0000256" key="7">
    <source>
        <dbReference type="ARBA" id="ARBA00023242"/>
    </source>
</evidence>
<dbReference type="EMBL" id="HE612865">
    <property type="protein sequence ID" value="CCE64950.1"/>
    <property type="molecule type" value="Genomic_DNA"/>
</dbReference>
<dbReference type="Pfam" id="PF12753">
    <property type="entry name" value="Nro1"/>
    <property type="match status" value="1"/>
</dbReference>
<keyword evidence="4" id="KW-0810">Translation regulation</keyword>
<dbReference type="Proteomes" id="UP000005666">
    <property type="component" value="Chromosome 10"/>
</dbReference>
<dbReference type="OMA" id="GIVHECD"/>
<evidence type="ECO:0000256" key="4">
    <source>
        <dbReference type="ARBA" id="ARBA00022845"/>
    </source>
</evidence>
<dbReference type="PANTHER" id="PTHR28290:SF1">
    <property type="entry name" value="ENHANCER OF TRANSLATION TERMINATION 1"/>
    <property type="match status" value="1"/>
</dbReference>
<evidence type="ECO:0000313" key="10">
    <source>
        <dbReference type="Proteomes" id="UP000005666"/>
    </source>
</evidence>
<dbReference type="PANTHER" id="PTHR28290">
    <property type="entry name" value="ENHANCER OF TRANSLATION TERMINATION 1"/>
    <property type="match status" value="1"/>
</dbReference>
<evidence type="ECO:0000313" key="9">
    <source>
        <dbReference type="EMBL" id="CCE64950.1"/>
    </source>
</evidence>